<dbReference type="OrthoDB" id="73307at2759"/>
<reference evidence="9" key="1">
    <citation type="submission" date="2025-08" db="UniProtKB">
        <authorList>
            <consortium name="RefSeq"/>
        </authorList>
    </citation>
    <scope>IDENTIFICATION</scope>
    <source>
        <tissue evidence="9">Tentacle</tissue>
    </source>
</reference>
<gene>
    <name evidence="9" type="primary">LOC116291809</name>
</gene>
<dbReference type="GO" id="GO:0005829">
    <property type="term" value="C:cytosol"/>
    <property type="evidence" value="ECO:0007669"/>
    <property type="project" value="GOC"/>
</dbReference>
<dbReference type="SUPFAM" id="SSF47923">
    <property type="entry name" value="Ypt/Rab-GAP domain of gyp1p"/>
    <property type="match status" value="2"/>
</dbReference>
<evidence type="ECO:0000259" key="6">
    <source>
        <dbReference type="PROSITE" id="PS50086"/>
    </source>
</evidence>
<evidence type="ECO:0000256" key="2">
    <source>
        <dbReference type="ARBA" id="ARBA00014207"/>
    </source>
</evidence>
<name>A0A6P8HQG5_ACTTE</name>
<dbReference type="GeneID" id="116291809"/>
<comment type="subcellular location">
    <subcellularLocation>
        <location evidence="1">Golgi apparatus</location>
        <location evidence="1">trans-Golgi network</location>
    </subcellularLocation>
</comment>
<organism evidence="8 9">
    <name type="scientific">Actinia tenebrosa</name>
    <name type="common">Australian red waratah sea anemone</name>
    <dbReference type="NCBI Taxonomy" id="6105"/>
    <lineage>
        <taxon>Eukaryota</taxon>
        <taxon>Metazoa</taxon>
        <taxon>Cnidaria</taxon>
        <taxon>Anthozoa</taxon>
        <taxon>Hexacorallia</taxon>
        <taxon>Actiniaria</taxon>
        <taxon>Actiniidae</taxon>
        <taxon>Actinia</taxon>
    </lineage>
</organism>
<dbReference type="InParanoid" id="A0A6P8HQG5"/>
<dbReference type="InterPro" id="IPR001763">
    <property type="entry name" value="Rhodanese-like_dom"/>
</dbReference>
<evidence type="ECO:0000259" key="7">
    <source>
        <dbReference type="PROSITE" id="PS50206"/>
    </source>
</evidence>
<dbReference type="Pfam" id="PF00581">
    <property type="entry name" value="Rhodanese"/>
    <property type="match status" value="1"/>
</dbReference>
<dbReference type="InterPro" id="IPR000195">
    <property type="entry name" value="Rab-GAP-TBC_dom"/>
</dbReference>
<evidence type="ECO:0000256" key="1">
    <source>
        <dbReference type="ARBA" id="ARBA00004601"/>
    </source>
</evidence>
<dbReference type="GO" id="GO:0099041">
    <property type="term" value="P:vesicle tethering to Golgi"/>
    <property type="evidence" value="ECO:0007669"/>
    <property type="project" value="TreeGrafter"/>
</dbReference>
<dbReference type="RefSeq" id="XP_031554882.1">
    <property type="nucleotide sequence ID" value="XM_031699022.1"/>
</dbReference>
<dbReference type="InterPro" id="IPR039755">
    <property type="entry name" value="TBC1D23"/>
</dbReference>
<dbReference type="InterPro" id="IPR036873">
    <property type="entry name" value="Rhodanese-like_dom_sf"/>
</dbReference>
<evidence type="ECO:0000313" key="8">
    <source>
        <dbReference type="Proteomes" id="UP000515163"/>
    </source>
</evidence>
<dbReference type="Proteomes" id="UP000515163">
    <property type="component" value="Unplaced"/>
</dbReference>
<accession>A0A6P8HQG5</accession>
<dbReference type="GO" id="GO:0042147">
    <property type="term" value="P:retrograde transport, endosome to Golgi"/>
    <property type="evidence" value="ECO:0007669"/>
    <property type="project" value="InterPro"/>
</dbReference>
<evidence type="ECO:0000256" key="5">
    <source>
        <dbReference type="SAM" id="MobiDB-lite"/>
    </source>
</evidence>
<feature type="domain" description="Rhodanese" evidence="7">
    <location>
        <begin position="325"/>
        <end position="360"/>
    </location>
</feature>
<evidence type="ECO:0000256" key="3">
    <source>
        <dbReference type="ARBA" id="ARBA00022473"/>
    </source>
</evidence>
<keyword evidence="3" id="KW-0217">Developmental protein</keyword>
<dbReference type="PANTHER" id="PTHR13297:SF5">
    <property type="entry name" value="TBC1 DOMAIN FAMILY MEMBER 23"/>
    <property type="match status" value="1"/>
</dbReference>
<keyword evidence="8" id="KW-1185">Reference proteome</keyword>
<dbReference type="PANTHER" id="PTHR13297">
    <property type="entry name" value="TBC1 DOMAIN FAMILY MEMBER 23-RELATED"/>
    <property type="match status" value="1"/>
</dbReference>
<evidence type="ECO:0000313" key="9">
    <source>
        <dbReference type="RefSeq" id="XP_031554882.1"/>
    </source>
</evidence>
<dbReference type="Gene3D" id="1.10.472.80">
    <property type="entry name" value="Ypt/Rab-GAP domain of gyp1p, domain 3"/>
    <property type="match status" value="1"/>
</dbReference>
<dbReference type="FunCoup" id="A0A6P8HQG5">
    <property type="interactions" value="2802"/>
</dbReference>
<dbReference type="InterPro" id="IPR035969">
    <property type="entry name" value="Rab-GAP_TBC_sf"/>
</dbReference>
<dbReference type="SUPFAM" id="SSF52821">
    <property type="entry name" value="Rhodanese/Cell cycle control phosphatase"/>
    <property type="match status" value="1"/>
</dbReference>
<dbReference type="Pfam" id="PF19430">
    <property type="entry name" value="TBC1D23_C"/>
    <property type="match status" value="1"/>
</dbReference>
<dbReference type="PROSITE" id="PS50206">
    <property type="entry name" value="RHODANESE_3"/>
    <property type="match status" value="1"/>
</dbReference>
<keyword evidence="4" id="KW-0333">Golgi apparatus</keyword>
<protein>
    <recommendedName>
        <fullName evidence="2">TBC1 domain family member 23</fullName>
    </recommendedName>
</protein>
<dbReference type="KEGG" id="aten:116291809"/>
<dbReference type="Gene3D" id="3.40.250.10">
    <property type="entry name" value="Rhodanese-like domain"/>
    <property type="match status" value="1"/>
</dbReference>
<dbReference type="Pfam" id="PF00566">
    <property type="entry name" value="RabGAP-TBC"/>
    <property type="match status" value="1"/>
</dbReference>
<dbReference type="GO" id="GO:0005802">
    <property type="term" value="C:trans-Golgi network"/>
    <property type="evidence" value="ECO:0007669"/>
    <property type="project" value="TreeGrafter"/>
</dbReference>
<feature type="domain" description="Rab-GAP TBC" evidence="6">
    <location>
        <begin position="37"/>
        <end position="218"/>
    </location>
</feature>
<dbReference type="SMART" id="SM00164">
    <property type="entry name" value="TBC"/>
    <property type="match status" value="1"/>
</dbReference>
<evidence type="ECO:0000256" key="4">
    <source>
        <dbReference type="ARBA" id="ARBA00023034"/>
    </source>
</evidence>
<proteinExistence type="predicted"/>
<dbReference type="PROSITE" id="PS50086">
    <property type="entry name" value="TBC_RABGAP"/>
    <property type="match status" value="1"/>
</dbReference>
<dbReference type="InterPro" id="IPR045799">
    <property type="entry name" value="TBC1D23_C"/>
</dbReference>
<dbReference type="AlphaFoldDB" id="A0A6P8HQG5"/>
<dbReference type="CDD" id="cd20788">
    <property type="entry name" value="TBC1D23_C-like"/>
    <property type="match status" value="1"/>
</dbReference>
<sequence>MAEGGGIEDDGWHTDLILALSKQKDPERLRELCRGRKIPAENRADIWKVCLNVVGKPDALSTWDGMLDLNEQDMIRDDCKRQAGKLHLSDDDIDEVAREMESIITFYCKSRNEKYRTTSGLTELLAPLMMLEIPTSDVYNCFYALLYKFIPRDCVRDGKPFHLFRLLLQYHDPELCSFLDSRKLSPDSYCQTWIRSLMVAVCEDDVIRALWDVYLLESDPFLIFFLSLVMIVNARDQVFELKSASKADILEMIASIPGQLEADDIEDFCSLAQYYATRTPQSFRKDYYSQLFGVKTINSNSISQALCLPVSVSELLGANQSNHKDGVRFFVVDCRPAEQYNSGHLPTAFHLDANLMLQAPSEFATAAKALFATQKQSLAAGSVAGGEHLCFMGSGREEEDQYVHMVIANFLQRKAKYVSLARGGYQTLHETLSDDLSTGLADHSLQRCIVCTPEAYSEDESYHELSRGGDQSPSDGRTGLVGMLSSKLMSKGANVKEKIGHFIAESSQPVERHVSSTDKQSKLYRNVQPVFSIDDDDDEGDACSVSSSEDENRKESVNLETWLKRKDVFASFECNEVLSRGHLAPRLFFSSYILIMEVHMYVLREISKRPGWAHIQHRHHLADILKITSKRKHPELITFKYGAGNLEDSAIKSAERYLIPNSQKATKKIKERILKVIGE</sequence>
<feature type="region of interest" description="Disordered" evidence="5">
    <location>
        <begin position="532"/>
        <end position="551"/>
    </location>
</feature>